<sequence>MNHISAVAVRPSIQSGGAQGRILARSSNDAGDATNKQSTAALSRRKRSGNQNQRRGVSHVRPSNEGLQAFRYFHTDGASRMGGSFDYDLWTVNLLQSAKTYPAVWHACTALSALHQKSTICSPNTDIVSMRVFGKRLDDFALEQYNVSLRYLIHMACQTHLSSVDKEIFLTVNVLLAFMCGARNSHVEAWTHVDNGLRLFFQWRIWDRKGPYGSHQPAALMPVDSMIAMLCRLDSQTMNMRSTPWPGESWMGVLQTQALSSRPFESLAEAYYAFEIIWNGFFGLNAVETFNTYRTPTLHVQHPTPDAWHIYRRAFDNWKLRFEALETQIQASFCDGGEHVRAVRILKARKLLVDVVLGINFTDRELRWDTFQKECKIIVEISAGLLEPTVRSKRLGTWQGPETHTFSFGPSLCEPLFAVARGCRVPGIRQKAIELLKQCPMVEGVAHVHFMAMLAEAIMHFEHGVAWGETKRGDRQRDCECVRDEYICGNHRVCEERIVPPEREGELPTVYVLTEWDKRYSEDWQKLPMDF</sequence>
<dbReference type="Proteomes" id="UP001251528">
    <property type="component" value="Unassembled WGS sequence"/>
</dbReference>
<dbReference type="PANTHER" id="PTHR36206:SF12">
    <property type="entry name" value="ASPERCRYPTIN BIOSYNTHESIS CLUSTER-SPECIFIC TRANSCRIPTION REGULATOR ATNN-RELATED"/>
    <property type="match status" value="1"/>
</dbReference>
<keyword evidence="4" id="KW-0238">DNA-binding</keyword>
<evidence type="ECO:0000256" key="4">
    <source>
        <dbReference type="ARBA" id="ARBA00023125"/>
    </source>
</evidence>
<dbReference type="GO" id="GO:0046872">
    <property type="term" value="F:metal ion binding"/>
    <property type="evidence" value="ECO:0007669"/>
    <property type="project" value="UniProtKB-KW"/>
</dbReference>
<gene>
    <name evidence="8" type="ORF">QQS21_003939</name>
</gene>
<keyword evidence="1" id="KW-0479">Metal-binding</keyword>
<keyword evidence="9" id="KW-1185">Reference proteome</keyword>
<accession>A0AAJ0CWK2</accession>
<dbReference type="AlphaFoldDB" id="A0AAJ0CWK2"/>
<keyword evidence="5" id="KW-0804">Transcription</keyword>
<evidence type="ECO:0000256" key="6">
    <source>
        <dbReference type="ARBA" id="ARBA00023242"/>
    </source>
</evidence>
<evidence type="ECO:0000256" key="3">
    <source>
        <dbReference type="ARBA" id="ARBA00023015"/>
    </source>
</evidence>
<organism evidence="8 9">
    <name type="scientific">Conoideocrella luteorostrata</name>
    <dbReference type="NCBI Taxonomy" id="1105319"/>
    <lineage>
        <taxon>Eukaryota</taxon>
        <taxon>Fungi</taxon>
        <taxon>Dikarya</taxon>
        <taxon>Ascomycota</taxon>
        <taxon>Pezizomycotina</taxon>
        <taxon>Sordariomycetes</taxon>
        <taxon>Hypocreomycetidae</taxon>
        <taxon>Hypocreales</taxon>
        <taxon>Clavicipitaceae</taxon>
        <taxon>Conoideocrella</taxon>
    </lineage>
</organism>
<dbReference type="GO" id="GO:0003677">
    <property type="term" value="F:DNA binding"/>
    <property type="evidence" value="ECO:0007669"/>
    <property type="project" value="UniProtKB-KW"/>
</dbReference>
<comment type="caution">
    <text evidence="8">The sequence shown here is derived from an EMBL/GenBank/DDBJ whole genome shotgun (WGS) entry which is preliminary data.</text>
</comment>
<proteinExistence type="predicted"/>
<keyword evidence="2" id="KW-0862">Zinc</keyword>
<reference evidence="8" key="1">
    <citation type="submission" date="2023-06" db="EMBL/GenBank/DDBJ databases">
        <title>Conoideocrella luteorostrata (Hypocreales: Clavicipitaceae), a potential biocontrol fungus for elongate hemlock scale in United States Christmas tree production areas.</title>
        <authorList>
            <person name="Barrett H."/>
            <person name="Lovett B."/>
            <person name="Macias A.M."/>
            <person name="Stajich J.E."/>
            <person name="Kasson M.T."/>
        </authorList>
    </citation>
    <scope>NUCLEOTIDE SEQUENCE</scope>
    <source>
        <strain evidence="8">ARSEF 14590</strain>
    </source>
</reference>
<evidence type="ECO:0000256" key="1">
    <source>
        <dbReference type="ARBA" id="ARBA00022723"/>
    </source>
</evidence>
<evidence type="ECO:0000256" key="2">
    <source>
        <dbReference type="ARBA" id="ARBA00022833"/>
    </source>
</evidence>
<evidence type="ECO:0000256" key="5">
    <source>
        <dbReference type="ARBA" id="ARBA00023163"/>
    </source>
</evidence>
<evidence type="ECO:0000313" key="8">
    <source>
        <dbReference type="EMBL" id="KAK2603904.1"/>
    </source>
</evidence>
<name>A0AAJ0CWK2_9HYPO</name>
<keyword evidence="3" id="KW-0805">Transcription regulation</keyword>
<dbReference type="EMBL" id="JASWJB010000054">
    <property type="protein sequence ID" value="KAK2603904.1"/>
    <property type="molecule type" value="Genomic_DNA"/>
</dbReference>
<evidence type="ECO:0000256" key="7">
    <source>
        <dbReference type="SAM" id="MobiDB-lite"/>
    </source>
</evidence>
<evidence type="ECO:0000313" key="9">
    <source>
        <dbReference type="Proteomes" id="UP001251528"/>
    </source>
</evidence>
<dbReference type="PANTHER" id="PTHR36206">
    <property type="entry name" value="ASPERCRYPTIN BIOSYNTHESIS CLUSTER-SPECIFIC TRANSCRIPTION REGULATOR ATNN-RELATED"/>
    <property type="match status" value="1"/>
</dbReference>
<keyword evidence="6" id="KW-0539">Nucleus</keyword>
<feature type="compositionally biased region" description="Polar residues" evidence="7">
    <location>
        <begin position="25"/>
        <end position="41"/>
    </location>
</feature>
<dbReference type="InterPro" id="IPR052360">
    <property type="entry name" value="Transcr_Regulatory_Proteins"/>
</dbReference>
<protein>
    <submittedName>
        <fullName evidence="8">Uncharacterized protein</fullName>
    </submittedName>
</protein>
<feature type="region of interest" description="Disordered" evidence="7">
    <location>
        <begin position="25"/>
        <end position="61"/>
    </location>
</feature>